<evidence type="ECO:0000313" key="8">
    <source>
        <dbReference type="EMBL" id="SMC70160.1"/>
    </source>
</evidence>
<keyword evidence="7" id="KW-0139">CF(1)</keyword>
<keyword evidence="4 7" id="KW-0406">Ion transport</keyword>
<dbReference type="PROSITE" id="PS00389">
    <property type="entry name" value="ATPASE_DELTA"/>
    <property type="match status" value="1"/>
</dbReference>
<name>A0A1W2BBL2_9SPHI</name>
<evidence type="ECO:0000256" key="1">
    <source>
        <dbReference type="ARBA" id="ARBA00004370"/>
    </source>
</evidence>
<keyword evidence="9" id="KW-1185">Reference proteome</keyword>
<accession>A0A1W2BBL2</accession>
<gene>
    <name evidence="7" type="primary">atpH</name>
    <name evidence="8" type="ORF">SAMN04488101_102283</name>
</gene>
<organism evidence="8 9">
    <name type="scientific">Pedobacter nyackensis</name>
    <dbReference type="NCBI Taxonomy" id="475255"/>
    <lineage>
        <taxon>Bacteria</taxon>
        <taxon>Pseudomonadati</taxon>
        <taxon>Bacteroidota</taxon>
        <taxon>Sphingobacteriia</taxon>
        <taxon>Sphingobacteriales</taxon>
        <taxon>Sphingobacteriaceae</taxon>
        <taxon>Pedobacter</taxon>
    </lineage>
</organism>
<dbReference type="RefSeq" id="WP_084288001.1">
    <property type="nucleotide sequence ID" value="NZ_FWYB01000002.1"/>
</dbReference>
<evidence type="ECO:0000256" key="4">
    <source>
        <dbReference type="ARBA" id="ARBA00023065"/>
    </source>
</evidence>
<dbReference type="InterPro" id="IPR026015">
    <property type="entry name" value="ATP_synth_OSCP/delta_N_sf"/>
</dbReference>
<dbReference type="Proteomes" id="UP000192678">
    <property type="component" value="Unassembled WGS sequence"/>
</dbReference>
<keyword evidence="7" id="KW-1003">Cell membrane</keyword>
<comment type="function">
    <text evidence="7">This protein is part of the stalk that links CF(0) to CF(1). It either transmits conformational changes from CF(0) to CF(1) or is implicated in proton conduction.</text>
</comment>
<evidence type="ECO:0000256" key="5">
    <source>
        <dbReference type="ARBA" id="ARBA00023136"/>
    </source>
</evidence>
<dbReference type="InterPro" id="IPR000711">
    <property type="entry name" value="ATPase_OSCP/dsu"/>
</dbReference>
<keyword evidence="6 7" id="KW-0066">ATP synthesis</keyword>
<evidence type="ECO:0000256" key="6">
    <source>
        <dbReference type="ARBA" id="ARBA00023310"/>
    </source>
</evidence>
<protein>
    <recommendedName>
        <fullName evidence="7">ATP synthase subunit delta</fullName>
    </recommendedName>
    <alternativeName>
        <fullName evidence="7">ATP synthase F(1) sector subunit delta</fullName>
    </alternativeName>
    <alternativeName>
        <fullName evidence="7">F-type ATPase subunit delta</fullName>
        <shortName evidence="7">F-ATPase subunit delta</shortName>
    </alternativeName>
</protein>
<dbReference type="PANTHER" id="PTHR11910">
    <property type="entry name" value="ATP SYNTHASE DELTA CHAIN"/>
    <property type="match status" value="1"/>
</dbReference>
<proteinExistence type="inferred from homology"/>
<dbReference type="STRING" id="475255.SAMN04488101_102283"/>
<sequence>MSENKAASRYAKSLIDLSNERNALEEIKNDMVLLAQVVDENPELEAILKNPIVPLTKKAGILDNLFVGRVNEVTSAFFKLVVNKGRSAILFDTAKAFIAQYNAIKGIVTANVTSATELTAESRAEIEAIVKKEIGANQVVLNEKVNADLIGGFVLKVGDKQFDASIGSALNKLKKELALGIV</sequence>
<dbReference type="NCBIfam" id="TIGR01145">
    <property type="entry name" value="ATP_synt_delta"/>
    <property type="match status" value="1"/>
</dbReference>
<keyword evidence="5 7" id="KW-0472">Membrane</keyword>
<comment type="subcellular location">
    <subcellularLocation>
        <location evidence="7">Cell membrane</location>
        <topology evidence="7">Peripheral membrane protein</topology>
    </subcellularLocation>
    <subcellularLocation>
        <location evidence="1">Membrane</location>
    </subcellularLocation>
</comment>
<dbReference type="GO" id="GO:0046933">
    <property type="term" value="F:proton-transporting ATP synthase activity, rotational mechanism"/>
    <property type="evidence" value="ECO:0007669"/>
    <property type="project" value="UniProtKB-UniRule"/>
</dbReference>
<evidence type="ECO:0000313" key="9">
    <source>
        <dbReference type="Proteomes" id="UP000192678"/>
    </source>
</evidence>
<dbReference type="SUPFAM" id="SSF47928">
    <property type="entry name" value="N-terminal domain of the delta subunit of the F1F0-ATP synthase"/>
    <property type="match status" value="1"/>
</dbReference>
<dbReference type="HAMAP" id="MF_01416">
    <property type="entry name" value="ATP_synth_delta_bact"/>
    <property type="match status" value="1"/>
</dbReference>
<dbReference type="PRINTS" id="PR00125">
    <property type="entry name" value="ATPASEDELTA"/>
</dbReference>
<reference evidence="8 9" key="1">
    <citation type="submission" date="2017-04" db="EMBL/GenBank/DDBJ databases">
        <authorList>
            <person name="Afonso C.L."/>
            <person name="Miller P.J."/>
            <person name="Scott M.A."/>
            <person name="Spackman E."/>
            <person name="Goraichik I."/>
            <person name="Dimitrov K.M."/>
            <person name="Suarez D.L."/>
            <person name="Swayne D.E."/>
        </authorList>
    </citation>
    <scope>NUCLEOTIDE SEQUENCE [LARGE SCALE GENOMIC DNA]</scope>
    <source>
        <strain evidence="8 9">DSM 19625</strain>
    </source>
</reference>
<keyword evidence="2 7" id="KW-0813">Transport</keyword>
<dbReference type="AlphaFoldDB" id="A0A1W2BBL2"/>
<dbReference type="EMBL" id="FWYB01000002">
    <property type="protein sequence ID" value="SMC70160.1"/>
    <property type="molecule type" value="Genomic_DNA"/>
</dbReference>
<dbReference type="Pfam" id="PF00213">
    <property type="entry name" value="OSCP"/>
    <property type="match status" value="1"/>
</dbReference>
<dbReference type="GO" id="GO:0005886">
    <property type="term" value="C:plasma membrane"/>
    <property type="evidence" value="ECO:0007669"/>
    <property type="project" value="UniProtKB-SubCell"/>
</dbReference>
<comment type="similarity">
    <text evidence="7">Belongs to the ATPase delta chain family.</text>
</comment>
<evidence type="ECO:0000256" key="3">
    <source>
        <dbReference type="ARBA" id="ARBA00022781"/>
    </source>
</evidence>
<dbReference type="Gene3D" id="1.10.520.20">
    <property type="entry name" value="N-terminal domain of the delta subunit of the F1F0-ATP synthase"/>
    <property type="match status" value="1"/>
</dbReference>
<dbReference type="InterPro" id="IPR020781">
    <property type="entry name" value="ATPase_OSCP/d_CS"/>
</dbReference>
<dbReference type="OrthoDB" id="9802471at2"/>
<evidence type="ECO:0000256" key="7">
    <source>
        <dbReference type="HAMAP-Rule" id="MF_01416"/>
    </source>
</evidence>
<comment type="function">
    <text evidence="7">F(1)F(0) ATP synthase produces ATP from ADP in the presence of a proton or sodium gradient. F-type ATPases consist of two structural domains, F(1) containing the extramembraneous catalytic core and F(0) containing the membrane proton channel, linked together by a central stalk and a peripheral stalk. During catalysis, ATP synthesis in the catalytic domain of F(1) is coupled via a rotary mechanism of the central stalk subunits to proton translocation.</text>
</comment>
<keyword evidence="3 7" id="KW-0375">Hydrogen ion transport</keyword>
<dbReference type="GO" id="GO:0045259">
    <property type="term" value="C:proton-transporting ATP synthase complex"/>
    <property type="evidence" value="ECO:0007669"/>
    <property type="project" value="UniProtKB-KW"/>
</dbReference>
<evidence type="ECO:0000256" key="2">
    <source>
        <dbReference type="ARBA" id="ARBA00022448"/>
    </source>
</evidence>